<dbReference type="InterPro" id="IPR020846">
    <property type="entry name" value="MFS_dom"/>
</dbReference>
<dbReference type="PANTHER" id="PTHR23517">
    <property type="entry name" value="RESISTANCE PROTEIN MDTM, PUTATIVE-RELATED-RELATED"/>
    <property type="match status" value="1"/>
</dbReference>
<dbReference type="KEGG" id="halx:M0R89_06900"/>
<feature type="transmembrane region" description="Helical" evidence="8">
    <location>
        <begin position="347"/>
        <end position="378"/>
    </location>
</feature>
<dbReference type="AlphaFoldDB" id="A0A8U0HXG9"/>
<reference evidence="10 11" key="1">
    <citation type="submission" date="2022-04" db="EMBL/GenBank/DDBJ databases">
        <title>Diverse halophilic archaea isolated from saline environments.</title>
        <authorList>
            <person name="Cui H.-L."/>
        </authorList>
    </citation>
    <scope>NUCLEOTIDE SEQUENCE [LARGE SCALE GENOMIC DNA]</scope>
    <source>
        <strain evidence="10 11">XZYJT49</strain>
    </source>
</reference>
<dbReference type="InterPro" id="IPR050171">
    <property type="entry name" value="MFS_Transporters"/>
</dbReference>
<feature type="transmembrane region" description="Helical" evidence="8">
    <location>
        <begin position="155"/>
        <end position="177"/>
    </location>
</feature>
<dbReference type="Proteomes" id="UP000830729">
    <property type="component" value="Chromosome"/>
</dbReference>
<dbReference type="Gene3D" id="1.20.1250.20">
    <property type="entry name" value="MFS general substrate transporter like domains"/>
    <property type="match status" value="2"/>
</dbReference>
<organism evidence="10 11">
    <name type="scientific">Halorussus limi</name>
    <dbReference type="NCBI Taxonomy" id="2938695"/>
    <lineage>
        <taxon>Archaea</taxon>
        <taxon>Methanobacteriati</taxon>
        <taxon>Methanobacteriota</taxon>
        <taxon>Stenosarchaea group</taxon>
        <taxon>Halobacteria</taxon>
        <taxon>Halobacteriales</taxon>
        <taxon>Haladaptataceae</taxon>
        <taxon>Halorussus</taxon>
    </lineage>
</organism>
<dbReference type="PANTHER" id="PTHR23517:SF2">
    <property type="entry name" value="MULTIDRUG RESISTANCE PROTEIN MDTH"/>
    <property type="match status" value="1"/>
</dbReference>
<evidence type="ECO:0000256" key="8">
    <source>
        <dbReference type="SAM" id="Phobius"/>
    </source>
</evidence>
<evidence type="ECO:0000256" key="4">
    <source>
        <dbReference type="ARBA" id="ARBA00022692"/>
    </source>
</evidence>
<dbReference type="InterPro" id="IPR011701">
    <property type="entry name" value="MFS"/>
</dbReference>
<evidence type="ECO:0000256" key="1">
    <source>
        <dbReference type="ARBA" id="ARBA00004651"/>
    </source>
</evidence>
<keyword evidence="11" id="KW-1185">Reference proteome</keyword>
<dbReference type="PROSITE" id="PS00216">
    <property type="entry name" value="SUGAR_TRANSPORT_1"/>
    <property type="match status" value="1"/>
</dbReference>
<feature type="transmembrane region" description="Helical" evidence="8">
    <location>
        <begin position="218"/>
        <end position="238"/>
    </location>
</feature>
<feature type="transmembrane region" description="Helical" evidence="8">
    <location>
        <begin position="81"/>
        <end position="100"/>
    </location>
</feature>
<keyword evidence="5 8" id="KW-1133">Transmembrane helix</keyword>
<keyword evidence="4 8" id="KW-0812">Transmembrane</keyword>
<dbReference type="InterPro" id="IPR005829">
    <property type="entry name" value="Sugar_transporter_CS"/>
</dbReference>
<dbReference type="EMBL" id="CP096659">
    <property type="protein sequence ID" value="UPV75780.1"/>
    <property type="molecule type" value="Genomic_DNA"/>
</dbReference>
<keyword evidence="6 8" id="KW-0472">Membrane</keyword>
<dbReference type="SUPFAM" id="SSF103473">
    <property type="entry name" value="MFS general substrate transporter"/>
    <property type="match status" value="1"/>
</dbReference>
<feature type="transmembrane region" description="Helical" evidence="8">
    <location>
        <begin position="436"/>
        <end position="455"/>
    </location>
</feature>
<protein>
    <submittedName>
        <fullName evidence="10">MFS transporter</fullName>
    </submittedName>
</protein>
<feature type="domain" description="Major facilitator superfamily (MFS) profile" evidence="9">
    <location>
        <begin position="1"/>
        <end position="458"/>
    </location>
</feature>
<evidence type="ECO:0000313" key="11">
    <source>
        <dbReference type="Proteomes" id="UP000830729"/>
    </source>
</evidence>
<sequence>MSLRGVTTGKRDKNAAPAVGAVRRTGRPAPLPEPLSLGREYRRADVVSRLPVRPPGVRPRGLRRGGGAVRQRPRVGHRLRIVYPFATLYFYGEVGIAFTLVGTGLFANSVATAGGTLVGGYLSDQYGRKPVMVASMALSAPTLAAYALVTTAPGFITVAAAAGLAAGLFAPASQAMIADLTPDADREQAYGLLKVASNAGFGSGFVVGGVLYGFAHTAVFVADGLTSGVVAILLAVALPRVADDERAETGDSASNPGASLGATLREWSRAVTQPTILALAVLNVGFAVAYAQMQSTVPVFAEQAFGLTSEQLGTLYVLNPLVIVLFQLPVVSWIQSWRRTRGLALSACFWAASFVAIVLAHGAPFLLGVGLVGAFLVLRTVGEILHAPLITALASDVGTVEERGSQLSVLEVAKRLGFGIGPVVGGAFFDYGVEALLWPALVGMSLLLGVGVLSLERRVSPVANGRGDYAESERPQ</sequence>
<dbReference type="GO" id="GO:0005886">
    <property type="term" value="C:plasma membrane"/>
    <property type="evidence" value="ECO:0007669"/>
    <property type="project" value="UniProtKB-SubCell"/>
</dbReference>
<evidence type="ECO:0000256" key="6">
    <source>
        <dbReference type="ARBA" id="ARBA00023136"/>
    </source>
</evidence>
<feature type="transmembrane region" description="Helical" evidence="8">
    <location>
        <begin position="189"/>
        <end position="212"/>
    </location>
</feature>
<accession>A0A8U0HXG9</accession>
<keyword evidence="2" id="KW-0813">Transport</keyword>
<evidence type="ECO:0000256" key="5">
    <source>
        <dbReference type="ARBA" id="ARBA00022989"/>
    </source>
</evidence>
<dbReference type="GO" id="GO:0022857">
    <property type="term" value="F:transmembrane transporter activity"/>
    <property type="evidence" value="ECO:0007669"/>
    <property type="project" value="InterPro"/>
</dbReference>
<evidence type="ECO:0000256" key="3">
    <source>
        <dbReference type="ARBA" id="ARBA00022475"/>
    </source>
</evidence>
<keyword evidence="3" id="KW-1003">Cell membrane</keyword>
<dbReference type="PROSITE" id="PS50850">
    <property type="entry name" value="MFS"/>
    <property type="match status" value="1"/>
</dbReference>
<feature type="transmembrane region" description="Helical" evidence="8">
    <location>
        <begin position="313"/>
        <end position="335"/>
    </location>
</feature>
<dbReference type="RefSeq" id="WP_248651817.1">
    <property type="nucleotide sequence ID" value="NZ_CP096659.1"/>
</dbReference>
<feature type="region of interest" description="Disordered" evidence="7">
    <location>
        <begin position="1"/>
        <end position="35"/>
    </location>
</feature>
<dbReference type="GeneID" id="72184913"/>
<dbReference type="InterPro" id="IPR036259">
    <property type="entry name" value="MFS_trans_sf"/>
</dbReference>
<name>A0A8U0HXG9_9EURY</name>
<evidence type="ECO:0000259" key="9">
    <source>
        <dbReference type="PROSITE" id="PS50850"/>
    </source>
</evidence>
<evidence type="ECO:0000313" key="10">
    <source>
        <dbReference type="EMBL" id="UPV75780.1"/>
    </source>
</evidence>
<evidence type="ECO:0000256" key="7">
    <source>
        <dbReference type="SAM" id="MobiDB-lite"/>
    </source>
</evidence>
<proteinExistence type="predicted"/>
<gene>
    <name evidence="10" type="ORF">M0R89_06900</name>
</gene>
<feature type="transmembrane region" description="Helical" evidence="8">
    <location>
        <begin position="275"/>
        <end position="293"/>
    </location>
</feature>
<comment type="subcellular location">
    <subcellularLocation>
        <location evidence="1">Cell membrane</location>
        <topology evidence="1">Multi-pass membrane protein</topology>
    </subcellularLocation>
</comment>
<dbReference type="Pfam" id="PF07690">
    <property type="entry name" value="MFS_1"/>
    <property type="match status" value="1"/>
</dbReference>
<evidence type="ECO:0000256" key="2">
    <source>
        <dbReference type="ARBA" id="ARBA00022448"/>
    </source>
</evidence>